<dbReference type="PANTHER" id="PTHR47634:SF9">
    <property type="entry name" value="PROTEIN KINASE DOMAIN-CONTAINING PROTEIN-RELATED"/>
    <property type="match status" value="1"/>
</dbReference>
<dbReference type="PANTHER" id="PTHR47634">
    <property type="entry name" value="PROTEIN KINASE DOMAIN-CONTAINING PROTEIN-RELATED"/>
    <property type="match status" value="1"/>
</dbReference>
<evidence type="ECO:0000259" key="10">
    <source>
        <dbReference type="PROSITE" id="PS50011"/>
    </source>
</evidence>
<evidence type="ECO:0000313" key="11">
    <source>
        <dbReference type="EMBL" id="POS72687.1"/>
    </source>
</evidence>
<name>A0A2P5HR26_DIAHE</name>
<dbReference type="GO" id="GO:0005524">
    <property type="term" value="F:ATP binding"/>
    <property type="evidence" value="ECO:0007669"/>
    <property type="project" value="UniProtKB-KW"/>
</dbReference>
<evidence type="ECO:0000256" key="4">
    <source>
        <dbReference type="ARBA" id="ARBA00022741"/>
    </source>
</evidence>
<protein>
    <recommendedName>
        <fullName evidence="1">non-specific serine/threonine protein kinase</fullName>
        <ecNumber evidence="1">2.7.11.1</ecNumber>
    </recommendedName>
</protein>
<dbReference type="SUPFAM" id="SSF56112">
    <property type="entry name" value="Protein kinase-like (PK-like)"/>
    <property type="match status" value="1"/>
</dbReference>
<dbReference type="InterPro" id="IPR011009">
    <property type="entry name" value="Kinase-like_dom_sf"/>
</dbReference>
<comment type="caution">
    <text evidence="11">The sequence shown here is derived from an EMBL/GenBank/DDBJ whole genome shotgun (WGS) entry which is preliminary data.</text>
</comment>
<evidence type="ECO:0000256" key="6">
    <source>
        <dbReference type="ARBA" id="ARBA00022840"/>
    </source>
</evidence>
<evidence type="ECO:0000256" key="1">
    <source>
        <dbReference type="ARBA" id="ARBA00012513"/>
    </source>
</evidence>
<organism evidence="11 12">
    <name type="scientific">Diaporthe helianthi</name>
    <dbReference type="NCBI Taxonomy" id="158607"/>
    <lineage>
        <taxon>Eukaryota</taxon>
        <taxon>Fungi</taxon>
        <taxon>Dikarya</taxon>
        <taxon>Ascomycota</taxon>
        <taxon>Pezizomycotina</taxon>
        <taxon>Sordariomycetes</taxon>
        <taxon>Sordariomycetidae</taxon>
        <taxon>Diaporthales</taxon>
        <taxon>Diaporthaceae</taxon>
        <taxon>Diaporthe</taxon>
    </lineage>
</organism>
<reference evidence="11" key="1">
    <citation type="submission" date="2017-09" db="EMBL/GenBank/DDBJ databases">
        <title>Polyketide synthases of a Diaporthe helianthi virulent isolate.</title>
        <authorList>
            <person name="Baroncelli R."/>
        </authorList>
    </citation>
    <scope>NUCLEOTIDE SEQUENCE [LARGE SCALE GENOMIC DNA]</scope>
    <source>
        <strain evidence="11">7/96</strain>
    </source>
</reference>
<proteinExistence type="predicted"/>
<keyword evidence="4" id="KW-0547">Nucleotide-binding</keyword>
<feature type="domain" description="Protein kinase" evidence="10">
    <location>
        <begin position="15"/>
        <end position="356"/>
    </location>
</feature>
<dbReference type="SMART" id="SM00220">
    <property type="entry name" value="S_TKc"/>
    <property type="match status" value="1"/>
</dbReference>
<comment type="catalytic activity">
    <reaction evidence="8">
        <text>L-seryl-[protein] + ATP = O-phospho-L-seryl-[protein] + ADP + H(+)</text>
        <dbReference type="Rhea" id="RHEA:17989"/>
        <dbReference type="Rhea" id="RHEA-COMP:9863"/>
        <dbReference type="Rhea" id="RHEA-COMP:11604"/>
        <dbReference type="ChEBI" id="CHEBI:15378"/>
        <dbReference type="ChEBI" id="CHEBI:29999"/>
        <dbReference type="ChEBI" id="CHEBI:30616"/>
        <dbReference type="ChEBI" id="CHEBI:83421"/>
        <dbReference type="ChEBI" id="CHEBI:456216"/>
        <dbReference type="EC" id="2.7.11.1"/>
    </reaction>
</comment>
<keyword evidence="6" id="KW-0067">ATP-binding</keyword>
<evidence type="ECO:0000256" key="2">
    <source>
        <dbReference type="ARBA" id="ARBA00022527"/>
    </source>
</evidence>
<dbReference type="InterPro" id="IPR051334">
    <property type="entry name" value="SRPK"/>
</dbReference>
<dbReference type="Proteomes" id="UP000094444">
    <property type="component" value="Unassembled WGS sequence"/>
</dbReference>
<dbReference type="STRING" id="158607.A0A2P5HR26"/>
<dbReference type="EMBL" id="MAVT02000948">
    <property type="protein sequence ID" value="POS72687.1"/>
    <property type="molecule type" value="Genomic_DNA"/>
</dbReference>
<accession>A0A2P5HR26</accession>
<gene>
    <name evidence="11" type="ORF">DHEL01_v208922</name>
</gene>
<dbReference type="InParanoid" id="A0A2P5HR26"/>
<evidence type="ECO:0000256" key="3">
    <source>
        <dbReference type="ARBA" id="ARBA00022679"/>
    </source>
</evidence>
<feature type="region of interest" description="Disordered" evidence="9">
    <location>
        <begin position="373"/>
        <end position="409"/>
    </location>
</feature>
<comment type="catalytic activity">
    <reaction evidence="7">
        <text>L-threonyl-[protein] + ATP = O-phospho-L-threonyl-[protein] + ADP + H(+)</text>
        <dbReference type="Rhea" id="RHEA:46608"/>
        <dbReference type="Rhea" id="RHEA-COMP:11060"/>
        <dbReference type="Rhea" id="RHEA-COMP:11605"/>
        <dbReference type="ChEBI" id="CHEBI:15378"/>
        <dbReference type="ChEBI" id="CHEBI:30013"/>
        <dbReference type="ChEBI" id="CHEBI:30616"/>
        <dbReference type="ChEBI" id="CHEBI:61977"/>
        <dbReference type="ChEBI" id="CHEBI:456216"/>
        <dbReference type="EC" id="2.7.11.1"/>
    </reaction>
</comment>
<evidence type="ECO:0000256" key="9">
    <source>
        <dbReference type="SAM" id="MobiDB-lite"/>
    </source>
</evidence>
<keyword evidence="12" id="KW-1185">Reference proteome</keyword>
<dbReference type="Gene3D" id="3.30.200.20">
    <property type="entry name" value="Phosphorylase Kinase, domain 1"/>
    <property type="match status" value="1"/>
</dbReference>
<evidence type="ECO:0000256" key="7">
    <source>
        <dbReference type="ARBA" id="ARBA00047899"/>
    </source>
</evidence>
<dbReference type="EC" id="2.7.11.1" evidence="1"/>
<keyword evidence="5 11" id="KW-0418">Kinase</keyword>
<dbReference type="GO" id="GO:0000245">
    <property type="term" value="P:spliceosomal complex assembly"/>
    <property type="evidence" value="ECO:0007669"/>
    <property type="project" value="TreeGrafter"/>
</dbReference>
<dbReference type="GO" id="GO:0005634">
    <property type="term" value="C:nucleus"/>
    <property type="evidence" value="ECO:0007669"/>
    <property type="project" value="TreeGrafter"/>
</dbReference>
<evidence type="ECO:0000256" key="5">
    <source>
        <dbReference type="ARBA" id="ARBA00022777"/>
    </source>
</evidence>
<dbReference type="GO" id="GO:0005737">
    <property type="term" value="C:cytoplasm"/>
    <property type="evidence" value="ECO:0007669"/>
    <property type="project" value="TreeGrafter"/>
</dbReference>
<dbReference type="AlphaFoldDB" id="A0A2P5HR26"/>
<sequence>MFYPVRIGEGFHDRYQVVAKLGWGAHSTIWLCHDLHDGRLRVLINTLIKHNLELEIYQHLNSPALRQSDHGGKDYIRELYDYFSVEGPHRTRDVFVMRPLDAAVRDLQQRMPDRVFDHEDVPDMLLELLLAIHFLHTEAKFTHTGQLSPTNTNIHTGNLLVDINNEDLFAKIKEDELRGDLCPRKDTGDRVIYTSKFLGGKPGHLYLCDVGNANLAGDNVRPAMPIQYRAPEIILGMEWGHSIDMWSVGMVLNVLAGVGYDAACGLFEVYDPEDEFMNDALHLAAMIALLGPPPRKWRGIVPIPTNRTFESLATKPEDKEERQLIINFVSALLSWLPEERLDSLQVYWVPADHRLAVVHPEELGTERAGREIPVKGGQRSCPSGILFQTVTDEPTEERPPPSIDDYLQD</sequence>
<evidence type="ECO:0000313" key="12">
    <source>
        <dbReference type="Proteomes" id="UP000094444"/>
    </source>
</evidence>
<dbReference type="PROSITE" id="PS50011">
    <property type="entry name" value="PROTEIN_KINASE_DOM"/>
    <property type="match status" value="1"/>
</dbReference>
<dbReference type="Gene3D" id="1.10.510.10">
    <property type="entry name" value="Transferase(Phosphotransferase) domain 1"/>
    <property type="match status" value="1"/>
</dbReference>
<dbReference type="GO" id="GO:0004674">
    <property type="term" value="F:protein serine/threonine kinase activity"/>
    <property type="evidence" value="ECO:0007669"/>
    <property type="project" value="UniProtKB-KW"/>
</dbReference>
<keyword evidence="2" id="KW-0723">Serine/threonine-protein kinase</keyword>
<keyword evidence="3" id="KW-0808">Transferase</keyword>
<dbReference type="InterPro" id="IPR000719">
    <property type="entry name" value="Prot_kinase_dom"/>
</dbReference>
<evidence type="ECO:0000256" key="8">
    <source>
        <dbReference type="ARBA" id="ARBA00048679"/>
    </source>
</evidence>
<dbReference type="OrthoDB" id="5979581at2759"/>
<dbReference type="GO" id="GO:0050684">
    <property type="term" value="P:regulation of mRNA processing"/>
    <property type="evidence" value="ECO:0007669"/>
    <property type="project" value="TreeGrafter"/>
</dbReference>